<gene>
    <name evidence="5" type="ORF">SO694_00010250</name>
</gene>
<feature type="repeat" description="WD" evidence="3">
    <location>
        <begin position="344"/>
        <end position="385"/>
    </location>
</feature>
<dbReference type="InterPro" id="IPR015943">
    <property type="entry name" value="WD40/YVTN_repeat-like_dom_sf"/>
</dbReference>
<dbReference type="PROSITE" id="PS00678">
    <property type="entry name" value="WD_REPEATS_1"/>
    <property type="match status" value="3"/>
</dbReference>
<feature type="compositionally biased region" description="Low complexity" evidence="4">
    <location>
        <begin position="26"/>
        <end position="36"/>
    </location>
</feature>
<feature type="region of interest" description="Disordered" evidence="4">
    <location>
        <begin position="61"/>
        <end position="82"/>
    </location>
</feature>
<dbReference type="InterPro" id="IPR020472">
    <property type="entry name" value="WD40_PAC1"/>
</dbReference>
<dbReference type="PANTHER" id="PTHR14604:SF3">
    <property type="entry name" value="SPERM-ASSOCIATED ANTIGEN 16 PROTEIN"/>
    <property type="match status" value="1"/>
</dbReference>
<keyword evidence="1 3" id="KW-0853">WD repeat</keyword>
<evidence type="ECO:0000256" key="1">
    <source>
        <dbReference type="ARBA" id="ARBA00022574"/>
    </source>
</evidence>
<evidence type="ECO:0000313" key="6">
    <source>
        <dbReference type="Proteomes" id="UP001363151"/>
    </source>
</evidence>
<dbReference type="EMBL" id="JBBJCI010000023">
    <property type="protein sequence ID" value="KAK7254631.1"/>
    <property type="molecule type" value="Genomic_DNA"/>
</dbReference>
<feature type="repeat" description="WD" evidence="3">
    <location>
        <begin position="470"/>
        <end position="511"/>
    </location>
</feature>
<sequence length="587" mass="66109">MDDLMNEVEVVERYEISDDEEDDYDYAGVAADAGLVDPEEEEDDDDDEDFAAALASVQKMDAKKPGSVASGPSHHGHGEDRVLTQVRPEVVDDFIRNFLIKVGMTRTLDNFNSEWYELQAKGKLAEEYTSTVPDIYLRNQELDEKVVGLQRQLDKMREITARAQGTWDKFRKERDFHRMHHRRVVQEKEKLTSDLQRLRKHYLSYEPTLKDLQRKYEVAMKEKMLTRLERDRIKARVHTLEAQIKQLQDERAGSKQAAPSKPRLPKKGADSRLPQAGSVTNPYSALTFDPPSVERFQLRRTFRGHLNSVAAAAFHPHKPILATVSDDMTWKLWSVPNCDLVMSGEGHRDWVAGVDFHPAGTHLATSSGDKTVKVWDFAGASCATTFTDHTQAVWDCAFHHTGDFLASCSMDHTTRLWDLSSLRCRMTFRGHVDSVNSCCWQPYSNNICTASGDKTVSIWDARSALCVQTFYGHTNACNSVAINNRGDVIASCDADGAIKLWDVRTVTEIGTIQVSQHPCNKVGFDRSATRIVCASDDGLLRGYSTEDLSQQCWSGRGHEDAVQCVAFDPADTLLVSTSTDCTFRIWS</sequence>
<dbReference type="InterPro" id="IPR050995">
    <property type="entry name" value="WD-F-box_domain-protein"/>
</dbReference>
<comment type="caution">
    <text evidence="5">The sequence shown here is derived from an EMBL/GenBank/DDBJ whole genome shotgun (WGS) entry which is preliminary data.</text>
</comment>
<dbReference type="PANTHER" id="PTHR14604">
    <property type="entry name" value="WD40 REPEAT PF20"/>
    <property type="match status" value="1"/>
</dbReference>
<feature type="region of interest" description="Disordered" evidence="4">
    <location>
        <begin position="247"/>
        <end position="284"/>
    </location>
</feature>
<dbReference type="CDD" id="cd00200">
    <property type="entry name" value="WD40"/>
    <property type="match status" value="1"/>
</dbReference>
<evidence type="ECO:0000256" key="2">
    <source>
        <dbReference type="ARBA" id="ARBA00022737"/>
    </source>
</evidence>
<dbReference type="Pfam" id="PF00400">
    <property type="entry name" value="WD40"/>
    <property type="match status" value="6"/>
</dbReference>
<dbReference type="PRINTS" id="PR00320">
    <property type="entry name" value="GPROTEINBRPT"/>
</dbReference>
<dbReference type="InterPro" id="IPR019775">
    <property type="entry name" value="WD40_repeat_CS"/>
</dbReference>
<dbReference type="SMART" id="SM00320">
    <property type="entry name" value="WD40"/>
    <property type="match status" value="7"/>
</dbReference>
<dbReference type="Proteomes" id="UP001363151">
    <property type="component" value="Unassembled WGS sequence"/>
</dbReference>
<reference evidence="5 6" key="1">
    <citation type="submission" date="2024-03" db="EMBL/GenBank/DDBJ databases">
        <title>Aureococcus anophagefferens CCMP1851 and Kratosvirus quantuckense: Draft genome of a second virus-susceptible host strain in the model system.</title>
        <authorList>
            <person name="Chase E."/>
            <person name="Truchon A.R."/>
            <person name="Schepens W."/>
            <person name="Wilhelm S.W."/>
        </authorList>
    </citation>
    <scope>NUCLEOTIDE SEQUENCE [LARGE SCALE GENOMIC DNA]</scope>
    <source>
        <strain evidence="5 6">CCMP1851</strain>
    </source>
</reference>
<dbReference type="SUPFAM" id="SSF50978">
    <property type="entry name" value="WD40 repeat-like"/>
    <property type="match status" value="1"/>
</dbReference>
<feature type="repeat" description="WD" evidence="3">
    <location>
        <begin position="386"/>
        <end position="427"/>
    </location>
</feature>
<feature type="repeat" description="WD" evidence="3">
    <location>
        <begin position="302"/>
        <end position="343"/>
    </location>
</feature>
<keyword evidence="2" id="KW-0677">Repeat</keyword>
<proteinExistence type="predicted"/>
<evidence type="ECO:0000256" key="4">
    <source>
        <dbReference type="SAM" id="MobiDB-lite"/>
    </source>
</evidence>
<feature type="repeat" description="WD" evidence="3">
    <location>
        <begin position="555"/>
        <end position="587"/>
    </location>
</feature>
<dbReference type="Gene3D" id="2.130.10.10">
    <property type="entry name" value="YVTN repeat-like/Quinoprotein amine dehydrogenase"/>
    <property type="match status" value="2"/>
</dbReference>
<feature type="repeat" description="WD" evidence="3">
    <location>
        <begin position="428"/>
        <end position="469"/>
    </location>
</feature>
<dbReference type="InterPro" id="IPR001680">
    <property type="entry name" value="WD40_rpt"/>
</dbReference>
<name>A0ABR1GEZ5_AURAN</name>
<dbReference type="PROSITE" id="PS50294">
    <property type="entry name" value="WD_REPEATS_REGION"/>
    <property type="match status" value="6"/>
</dbReference>
<keyword evidence="6" id="KW-1185">Reference proteome</keyword>
<protein>
    <submittedName>
        <fullName evidence="5">Uncharacterized protein</fullName>
    </submittedName>
</protein>
<feature type="region of interest" description="Disordered" evidence="4">
    <location>
        <begin position="15"/>
        <end position="48"/>
    </location>
</feature>
<accession>A0ABR1GEZ5</accession>
<evidence type="ECO:0000313" key="5">
    <source>
        <dbReference type="EMBL" id="KAK7254631.1"/>
    </source>
</evidence>
<organism evidence="5 6">
    <name type="scientific">Aureococcus anophagefferens</name>
    <name type="common">Harmful bloom alga</name>
    <dbReference type="NCBI Taxonomy" id="44056"/>
    <lineage>
        <taxon>Eukaryota</taxon>
        <taxon>Sar</taxon>
        <taxon>Stramenopiles</taxon>
        <taxon>Ochrophyta</taxon>
        <taxon>Pelagophyceae</taxon>
        <taxon>Pelagomonadales</taxon>
        <taxon>Pelagomonadaceae</taxon>
        <taxon>Aureococcus</taxon>
    </lineage>
</organism>
<dbReference type="PROSITE" id="PS50082">
    <property type="entry name" value="WD_REPEATS_2"/>
    <property type="match status" value="6"/>
</dbReference>
<evidence type="ECO:0000256" key="3">
    <source>
        <dbReference type="PROSITE-ProRule" id="PRU00221"/>
    </source>
</evidence>
<feature type="compositionally biased region" description="Acidic residues" evidence="4">
    <location>
        <begin position="37"/>
        <end position="48"/>
    </location>
</feature>
<dbReference type="InterPro" id="IPR036322">
    <property type="entry name" value="WD40_repeat_dom_sf"/>
</dbReference>